<name>A0A0B7AA27_9EUPU</name>
<evidence type="ECO:0000313" key="4">
    <source>
        <dbReference type="EMBL" id="CEK76851.1"/>
    </source>
</evidence>
<dbReference type="AlphaFoldDB" id="A0A0B7AA27"/>
<dbReference type="GO" id="GO:0030246">
    <property type="term" value="F:carbohydrate binding"/>
    <property type="evidence" value="ECO:0007669"/>
    <property type="project" value="InterPro"/>
</dbReference>
<dbReference type="EMBL" id="HACG01029986">
    <property type="protein sequence ID" value="CEK76851.1"/>
    <property type="molecule type" value="Transcribed_RNA"/>
</dbReference>
<dbReference type="Pfam" id="PF09458">
    <property type="entry name" value="H_lectin"/>
    <property type="match status" value="1"/>
</dbReference>
<feature type="region of interest" description="Disordered" evidence="1">
    <location>
        <begin position="237"/>
        <end position="262"/>
    </location>
</feature>
<feature type="domain" description="H-type lectin" evidence="3">
    <location>
        <begin position="106"/>
        <end position="168"/>
    </location>
</feature>
<accession>A0A0B7AA27</accession>
<proteinExistence type="predicted"/>
<keyword evidence="2" id="KW-0732">Signal</keyword>
<feature type="chain" id="PRO_5002124112" description="H-type lectin domain-containing protein" evidence="2">
    <location>
        <begin position="24"/>
        <end position="262"/>
    </location>
</feature>
<dbReference type="GO" id="GO:0007155">
    <property type="term" value="P:cell adhesion"/>
    <property type="evidence" value="ECO:0007669"/>
    <property type="project" value="InterPro"/>
</dbReference>
<dbReference type="InterPro" id="IPR019019">
    <property type="entry name" value="H-type_lectin_domain"/>
</dbReference>
<reference evidence="4" key="1">
    <citation type="submission" date="2014-12" db="EMBL/GenBank/DDBJ databases">
        <title>Insight into the proteome of Arion vulgaris.</title>
        <authorList>
            <person name="Aradska J."/>
            <person name="Bulat T."/>
            <person name="Smidak R."/>
            <person name="Sarate P."/>
            <person name="Gangsoo J."/>
            <person name="Sialana F."/>
            <person name="Bilban M."/>
            <person name="Lubec G."/>
        </authorList>
    </citation>
    <scope>NUCLEOTIDE SEQUENCE</scope>
    <source>
        <tissue evidence="4">Skin</tissue>
    </source>
</reference>
<dbReference type="Gene3D" id="2.60.40.2080">
    <property type="match status" value="1"/>
</dbReference>
<feature type="signal peptide" evidence="2">
    <location>
        <begin position="1"/>
        <end position="23"/>
    </location>
</feature>
<gene>
    <name evidence="4" type="primary">ORF101840</name>
</gene>
<dbReference type="InterPro" id="IPR037221">
    <property type="entry name" value="H-type_lectin_dom_sf"/>
</dbReference>
<evidence type="ECO:0000256" key="2">
    <source>
        <dbReference type="SAM" id="SignalP"/>
    </source>
</evidence>
<evidence type="ECO:0000256" key="1">
    <source>
        <dbReference type="SAM" id="MobiDB-lite"/>
    </source>
</evidence>
<protein>
    <recommendedName>
        <fullName evidence="3">H-type lectin domain-containing protein</fullName>
    </recommendedName>
</protein>
<dbReference type="SUPFAM" id="SSF141086">
    <property type="entry name" value="Agglutinin HPA-like"/>
    <property type="match status" value="1"/>
</dbReference>
<organism evidence="4">
    <name type="scientific">Arion vulgaris</name>
    <dbReference type="NCBI Taxonomy" id="1028688"/>
    <lineage>
        <taxon>Eukaryota</taxon>
        <taxon>Metazoa</taxon>
        <taxon>Spiralia</taxon>
        <taxon>Lophotrochozoa</taxon>
        <taxon>Mollusca</taxon>
        <taxon>Gastropoda</taxon>
        <taxon>Heterobranchia</taxon>
        <taxon>Euthyneura</taxon>
        <taxon>Panpulmonata</taxon>
        <taxon>Eupulmonata</taxon>
        <taxon>Stylommatophora</taxon>
        <taxon>Helicina</taxon>
        <taxon>Arionoidea</taxon>
        <taxon>Arionidae</taxon>
        <taxon>Arion</taxon>
    </lineage>
</organism>
<evidence type="ECO:0000259" key="3">
    <source>
        <dbReference type="Pfam" id="PF09458"/>
    </source>
</evidence>
<sequence length="262" mass="29296">MMTRVCRFAWFLTVLLVVDFVKGQLPYSSQPQPYVIPPGRVIEEYKRQLEDDIYAVERKLDLFTQRECIFGLELFKFCSMELNFVDFILCITNPASTTGSDAFTRGIKFPSSAFTSTPAVLVAIAGIGTVAFGDVKVENSDVTVSGFNIAITGGFPAFPYSLTVQWIACPAKSFMNASVREFFPKLAPPPPPYFPINYAQSPGINNQSPTSFDQIEISNNGDNNTLIYNPSQLRYEEKKQNYEESSQPVDERPSSNRQLSTV</sequence>